<evidence type="ECO:0000256" key="1">
    <source>
        <dbReference type="SAM" id="MobiDB-lite"/>
    </source>
</evidence>
<dbReference type="EMBL" id="LAZR01011262">
    <property type="protein sequence ID" value="KKM62592.1"/>
    <property type="molecule type" value="Genomic_DNA"/>
</dbReference>
<comment type="caution">
    <text evidence="2">The sequence shown here is derived from an EMBL/GenBank/DDBJ whole genome shotgun (WGS) entry which is preliminary data.</text>
</comment>
<gene>
    <name evidence="2" type="ORF">LCGC14_1520100</name>
</gene>
<accession>A0A0F9LZY9</accession>
<sequence length="327" mass="37617">MSKVALKEEAARRQNGKSAMGADLPRDSDGKLIDPLIDLHRPTPREEGGKYTPDNTQVVTPVEHQDHHGNTPWLNDPELVRLRAIMSDYRTSMKLRIKVNNHKLAVERGMDELTPEVEVMFDEVLADISEPEKHFRKLAEKQLKLVNLPIIPVMRAIRGIGPIFTAETVTLVNMEKAPYPSSINSFAGFHKASHERYVKGVKGGGHKGYRTAQFLQATSFLRSSNEEYGALYYARKADRSASDLIVSTMFTWMEDGVKKHERRDMPWKDVNPSHRHGDALRYMMKRFNCHMWHVWRELMGLSTVSPWIQEHGGHQHIDDPRDFGWDW</sequence>
<reference evidence="2" key="1">
    <citation type="journal article" date="2015" name="Nature">
        <title>Complex archaea that bridge the gap between prokaryotes and eukaryotes.</title>
        <authorList>
            <person name="Spang A."/>
            <person name="Saw J.H."/>
            <person name="Jorgensen S.L."/>
            <person name="Zaremba-Niedzwiedzka K."/>
            <person name="Martijn J."/>
            <person name="Lind A.E."/>
            <person name="van Eijk R."/>
            <person name="Schleper C."/>
            <person name="Guy L."/>
            <person name="Ettema T.J."/>
        </authorList>
    </citation>
    <scope>NUCLEOTIDE SEQUENCE</scope>
</reference>
<feature type="compositionally biased region" description="Basic and acidic residues" evidence="1">
    <location>
        <begin position="1"/>
        <end position="12"/>
    </location>
</feature>
<organism evidence="2">
    <name type="scientific">marine sediment metagenome</name>
    <dbReference type="NCBI Taxonomy" id="412755"/>
    <lineage>
        <taxon>unclassified sequences</taxon>
        <taxon>metagenomes</taxon>
        <taxon>ecological metagenomes</taxon>
    </lineage>
</organism>
<feature type="compositionally biased region" description="Basic and acidic residues" evidence="1">
    <location>
        <begin position="24"/>
        <end position="34"/>
    </location>
</feature>
<proteinExistence type="predicted"/>
<name>A0A0F9LZY9_9ZZZZ</name>
<dbReference type="AlphaFoldDB" id="A0A0F9LZY9"/>
<evidence type="ECO:0008006" key="3">
    <source>
        <dbReference type="Google" id="ProtNLM"/>
    </source>
</evidence>
<feature type="region of interest" description="Disordered" evidence="1">
    <location>
        <begin position="1"/>
        <end position="34"/>
    </location>
</feature>
<protein>
    <recommendedName>
        <fullName evidence="3">Transposase IS116/IS110/IS902 family protein</fullName>
    </recommendedName>
</protein>
<evidence type="ECO:0000313" key="2">
    <source>
        <dbReference type="EMBL" id="KKM62592.1"/>
    </source>
</evidence>